<dbReference type="VEuPathDB" id="FungiDB:A1Q1_04544"/>
<evidence type="ECO:0000256" key="1">
    <source>
        <dbReference type="SAM" id="MobiDB-lite"/>
    </source>
</evidence>
<sequence>MNSLDAFLGLVRRCPGAARRRPSGERGGLMPPARDALCLITISARSLYLRTGGHSGAPPCPSPGTLRAPLVPKSDSPPVDYTTTRTTLGYPESRPASAETLLEHPWRTMASQRLQTGLRRLPRAEAAQGWGQEPPHLEARKSIRLVGWALWAWMLLGSEHGDGRRHKLAARDFCNVRNVWDMGLGGIVHVNPC</sequence>
<proteinExistence type="predicted"/>
<comment type="caution">
    <text evidence="2">The sequence shown here is derived from an EMBL/GenBank/DDBJ whole genome shotgun (WGS) entry which is preliminary data.</text>
</comment>
<dbReference type="KEGG" id="tasa:A1Q1_04544"/>
<protein>
    <submittedName>
        <fullName evidence="2">Uncharacterized protein</fullName>
    </submittedName>
</protein>
<dbReference type="GeneID" id="25988057"/>
<accession>J5RFA4</accession>
<dbReference type="EMBL" id="ALBS01000027">
    <property type="protein sequence ID" value="EJT52333.1"/>
    <property type="molecule type" value="Genomic_DNA"/>
</dbReference>
<feature type="region of interest" description="Disordered" evidence="1">
    <location>
        <begin position="68"/>
        <end position="94"/>
    </location>
</feature>
<dbReference type="AlphaFoldDB" id="J5RFA4"/>
<dbReference type="Proteomes" id="UP000002748">
    <property type="component" value="Unassembled WGS sequence"/>
</dbReference>
<organism evidence="2 3">
    <name type="scientific">Trichosporon asahii var. asahii (strain ATCC 90039 / CBS 2479 / JCM 2466 / KCTC 7840 / NBRC 103889/ NCYC 2677 / UAMH 7654)</name>
    <name type="common">Yeast</name>
    <dbReference type="NCBI Taxonomy" id="1186058"/>
    <lineage>
        <taxon>Eukaryota</taxon>
        <taxon>Fungi</taxon>
        <taxon>Dikarya</taxon>
        <taxon>Basidiomycota</taxon>
        <taxon>Agaricomycotina</taxon>
        <taxon>Tremellomycetes</taxon>
        <taxon>Trichosporonales</taxon>
        <taxon>Trichosporonaceae</taxon>
        <taxon>Trichosporon</taxon>
    </lineage>
</organism>
<evidence type="ECO:0000313" key="3">
    <source>
        <dbReference type="Proteomes" id="UP000002748"/>
    </source>
</evidence>
<dbReference type="HOGENOM" id="CLU_1409727_0_0_1"/>
<dbReference type="RefSeq" id="XP_014183452.1">
    <property type="nucleotide sequence ID" value="XM_014327977.1"/>
</dbReference>
<reference evidence="2 3" key="1">
    <citation type="journal article" date="2012" name="Eukaryot. Cell">
        <title>Draft genome sequence of CBS 2479, the standard type strain of Trichosporon asahii.</title>
        <authorList>
            <person name="Yang R.Y."/>
            <person name="Li H.T."/>
            <person name="Zhu H."/>
            <person name="Zhou G.P."/>
            <person name="Wang M."/>
            <person name="Wang L."/>
        </authorList>
    </citation>
    <scope>NUCLEOTIDE SEQUENCE [LARGE SCALE GENOMIC DNA]</scope>
    <source>
        <strain evidence="3">ATCC 90039 / CBS 2479 / JCM 2466 / KCTC 7840 / NCYC 2677 / UAMH 7654</strain>
    </source>
</reference>
<evidence type="ECO:0000313" key="2">
    <source>
        <dbReference type="EMBL" id="EJT52333.1"/>
    </source>
</evidence>
<name>J5RFA4_TRIAS</name>
<gene>
    <name evidence="2" type="ORF">A1Q1_04544</name>
</gene>